<keyword evidence="3 4" id="KW-0315">Glutamine amidotransferase</keyword>
<dbReference type="CDD" id="cd01750">
    <property type="entry name" value="GATase1_CobQ"/>
    <property type="match status" value="1"/>
</dbReference>
<accession>A0ABY5Y6C5</accession>
<dbReference type="CDD" id="cd05389">
    <property type="entry name" value="CobQ_N"/>
    <property type="match status" value="1"/>
</dbReference>
<feature type="active site" evidence="4">
    <location>
        <position position="800"/>
    </location>
</feature>
<dbReference type="CDD" id="cd00609">
    <property type="entry name" value="AAT_like"/>
    <property type="match status" value="1"/>
</dbReference>
<feature type="active site" description="Nucleophile" evidence="4">
    <location>
        <position position="700"/>
    </location>
</feature>
<evidence type="ECO:0000313" key="8">
    <source>
        <dbReference type="EMBL" id="UWX06728.1"/>
    </source>
</evidence>
<dbReference type="InterPro" id="IPR004839">
    <property type="entry name" value="Aminotransferase_I/II_large"/>
</dbReference>
<reference evidence="8" key="1">
    <citation type="submission" date="2020-12" db="EMBL/GenBank/DDBJ databases">
        <title>Taurinivorans muris gen. nov., sp. nov., fundamental and realized metabolic niche of a ubiquitous sulfidogenic bacterium in the murine intestine.</title>
        <authorList>
            <person name="Ye H."/>
            <person name="Hanson B.T."/>
            <person name="Loy A."/>
        </authorList>
    </citation>
    <scope>NUCLEOTIDE SEQUENCE</scope>
    <source>
        <strain evidence="8">LT0009</strain>
    </source>
</reference>
<feature type="domain" description="CobB/CobQ-like glutamine amidotransferase" evidence="7">
    <location>
        <begin position="622"/>
        <end position="806"/>
    </location>
</feature>
<dbReference type="InterPro" id="IPR011698">
    <property type="entry name" value="GATase_3"/>
</dbReference>
<dbReference type="Gene3D" id="3.90.1150.10">
    <property type="entry name" value="Aspartate Aminotransferase, domain 1"/>
    <property type="match status" value="1"/>
</dbReference>
<dbReference type="InterPro" id="IPR004838">
    <property type="entry name" value="NHTrfase_class1_PyrdxlP-BS"/>
</dbReference>
<protein>
    <recommendedName>
        <fullName evidence="4">Cobyric acid synthase</fullName>
    </recommendedName>
</protein>
<evidence type="ECO:0000256" key="4">
    <source>
        <dbReference type="HAMAP-Rule" id="MF_00028"/>
    </source>
</evidence>
<dbReference type="InterPro" id="IPR015421">
    <property type="entry name" value="PyrdxlP-dep_Trfase_major"/>
</dbReference>
<dbReference type="InterPro" id="IPR047045">
    <property type="entry name" value="CobQ_N"/>
</dbReference>
<keyword evidence="2 4" id="KW-0169">Cobalamin biosynthesis</keyword>
<comment type="function">
    <text evidence="4">Catalyzes amidations at positions B, D, E, and G on adenosylcobyrinic A,C-diamide. NH(2) groups are provided by glutamine, and one molecule of ATP is hydrogenolyzed for each amidation.</text>
</comment>
<dbReference type="PANTHER" id="PTHR21343">
    <property type="entry name" value="DETHIOBIOTIN SYNTHETASE"/>
    <property type="match status" value="1"/>
</dbReference>
<evidence type="ECO:0000256" key="2">
    <source>
        <dbReference type="ARBA" id="ARBA00022573"/>
    </source>
</evidence>
<dbReference type="PROSITE" id="PS00105">
    <property type="entry name" value="AA_TRANSFER_CLASS_1"/>
    <property type="match status" value="1"/>
</dbReference>
<dbReference type="SUPFAM" id="SSF52540">
    <property type="entry name" value="P-loop containing nucleoside triphosphate hydrolases"/>
    <property type="match status" value="1"/>
</dbReference>
<dbReference type="InterPro" id="IPR033949">
    <property type="entry name" value="CobQ_GATase1"/>
</dbReference>
<proteinExistence type="inferred from homology"/>
<dbReference type="Pfam" id="PF00155">
    <property type="entry name" value="Aminotran_1_2"/>
    <property type="match status" value="1"/>
</dbReference>
<dbReference type="Gene3D" id="3.40.50.880">
    <property type="match status" value="1"/>
</dbReference>
<comment type="pathway">
    <text evidence="1 4">Cofactor biosynthesis; adenosylcobalamin biosynthesis.</text>
</comment>
<gene>
    <name evidence="4" type="primary">cobQ</name>
    <name evidence="8" type="ORF">JBF11_03945</name>
</gene>
<feature type="domain" description="CobQ/CobB/MinD/ParA nucleotide binding" evidence="6">
    <location>
        <begin position="365"/>
        <end position="594"/>
    </location>
</feature>
<dbReference type="Gene3D" id="3.40.640.10">
    <property type="entry name" value="Type I PLP-dependent aspartate aminotransferase-like (Major domain)"/>
    <property type="match status" value="1"/>
</dbReference>
<dbReference type="InterPro" id="IPR027417">
    <property type="entry name" value="P-loop_NTPase"/>
</dbReference>
<evidence type="ECO:0000259" key="7">
    <source>
        <dbReference type="Pfam" id="PF07685"/>
    </source>
</evidence>
<dbReference type="NCBIfam" id="NF001989">
    <property type="entry name" value="PRK00784.1"/>
    <property type="match status" value="1"/>
</dbReference>
<dbReference type="InterPro" id="IPR015422">
    <property type="entry name" value="PyrdxlP-dep_Trfase_small"/>
</dbReference>
<sequence length="870" mass="97481">MPDFLKSSIIKNINNLARYPSPHAEELKELCAKNHGLEPDNFVFGNGSNELFQALCAALFEEKYRTAYIAEPAFSEYRFSLEKAGIEAKTLIFCLSPQICAEHAEHFDFSNDTIQEEQHEINRKIDNAISALPANSLVFLANPANPSGFLIKNNKLMQIIAKHKDRFFVLDEAFIEYSGEESLLDTFSKQTFPPNLIIVRSLTKFYALAGIRLGYLACNEKLASKIQNKLPAWNVNSFAIALAKTLFTQKEQVQADSQKTKQQNFERKLDLYQKLSQINGIKLYASWANYILFSLERNCPHFWQNLLTKHHISIRNCANYLGLENKNCYRAAVRFPAEHTKLCNAIANILHNSPIREKKKKPSLMLLGTSSNAGKSVLTAGFCRIFTQDGYTVRPFKAQNMSLNSGVTVKGEEMGRAQIVQAKACNAEPDSKMNPILLKPQTDMGSQIIALGKPIGTALARDYYEKKSELWEIAAKAYDELAEEADIMVLEGAGSPAEINLKAHDIVNLKMAEYAQASTLLVGDIDRGGVYASFLGTWQTFTAQEEKLFTGFLVNRFRGDSSLLAPAHEYLENITGKKVLGVIPFIKDIALPEEDMAGALWNAPKIVQEKIPDYADKNRKLDIALIMFGKISNHTDFEPLALEKHCLVRPVYSVHDIGSPDLIILGGSKSVAADLEELKRNGLFDKILELAKSAFILGICGGLQMLGKEILDPEHIETEKERTEGFNLLPLSSTFHKEKQLTLVENVRCPLEGSVCGYEIHHGKSEELPGTTKQIQGYFLDSEQNIYGYTCENVWASYIHGLFDNDVFRLNFINHVRAFKGLNPVSDYTPYTLETSLNKLADVIRKHVDMDAIYQSMGLASKKRGQNNAI</sequence>
<dbReference type="NCBIfam" id="TIGR00313">
    <property type="entry name" value="cobQ"/>
    <property type="match status" value="1"/>
</dbReference>
<dbReference type="Pfam" id="PF01656">
    <property type="entry name" value="CbiA"/>
    <property type="match status" value="1"/>
</dbReference>
<dbReference type="SUPFAM" id="SSF52317">
    <property type="entry name" value="Class I glutamine amidotransferase-like"/>
    <property type="match status" value="1"/>
</dbReference>
<dbReference type="PANTHER" id="PTHR21343:SF1">
    <property type="entry name" value="COBYRIC ACID SYNTHASE"/>
    <property type="match status" value="1"/>
</dbReference>
<evidence type="ECO:0000256" key="3">
    <source>
        <dbReference type="ARBA" id="ARBA00022962"/>
    </source>
</evidence>
<evidence type="ECO:0000313" key="9">
    <source>
        <dbReference type="Proteomes" id="UP001058120"/>
    </source>
</evidence>
<evidence type="ECO:0000259" key="5">
    <source>
        <dbReference type="Pfam" id="PF00155"/>
    </source>
</evidence>
<dbReference type="EMBL" id="CP065938">
    <property type="protein sequence ID" value="UWX06728.1"/>
    <property type="molecule type" value="Genomic_DNA"/>
</dbReference>
<dbReference type="Gene3D" id="3.40.50.300">
    <property type="entry name" value="P-loop containing nucleotide triphosphate hydrolases"/>
    <property type="match status" value="1"/>
</dbReference>
<comment type="similarity">
    <text evidence="4">Belongs to the CobB/CobQ family. CobQ subfamily.</text>
</comment>
<dbReference type="InterPro" id="IPR004459">
    <property type="entry name" value="CobQ_synth"/>
</dbReference>
<dbReference type="InterPro" id="IPR015424">
    <property type="entry name" value="PyrdxlP-dep_Trfase"/>
</dbReference>
<dbReference type="PROSITE" id="PS51274">
    <property type="entry name" value="GATASE_COBBQ"/>
    <property type="match status" value="1"/>
</dbReference>
<dbReference type="HAMAP" id="MF_00028">
    <property type="entry name" value="CobQ"/>
    <property type="match status" value="1"/>
</dbReference>
<organism evidence="8 9">
    <name type="scientific">Taurinivorans muris</name>
    <dbReference type="NCBI Taxonomy" id="2787751"/>
    <lineage>
        <taxon>Bacteria</taxon>
        <taxon>Pseudomonadati</taxon>
        <taxon>Thermodesulfobacteriota</taxon>
        <taxon>Desulfovibrionia</taxon>
        <taxon>Desulfovibrionales</taxon>
        <taxon>Desulfovibrionaceae</taxon>
        <taxon>Taurinivorans</taxon>
    </lineage>
</organism>
<dbReference type="SUPFAM" id="SSF53383">
    <property type="entry name" value="PLP-dependent transferases"/>
    <property type="match status" value="1"/>
</dbReference>
<dbReference type="InterPro" id="IPR029062">
    <property type="entry name" value="Class_I_gatase-like"/>
</dbReference>
<keyword evidence="9" id="KW-1185">Reference proteome</keyword>
<dbReference type="Pfam" id="PF07685">
    <property type="entry name" value="GATase_3"/>
    <property type="match status" value="1"/>
</dbReference>
<evidence type="ECO:0000259" key="6">
    <source>
        <dbReference type="Pfam" id="PF01656"/>
    </source>
</evidence>
<dbReference type="InterPro" id="IPR002586">
    <property type="entry name" value="CobQ/CobB/MinD/ParA_Nub-bd_dom"/>
</dbReference>
<dbReference type="Proteomes" id="UP001058120">
    <property type="component" value="Chromosome"/>
</dbReference>
<name>A0ABY5Y6C5_9BACT</name>
<feature type="domain" description="Aminotransferase class I/classII large" evidence="5">
    <location>
        <begin position="12"/>
        <end position="345"/>
    </location>
</feature>
<evidence type="ECO:0000256" key="1">
    <source>
        <dbReference type="ARBA" id="ARBA00004953"/>
    </source>
</evidence>